<name>A0ABX6K7K2_SALCS</name>
<keyword evidence="1" id="KW-0732">Signal</keyword>
<feature type="chain" id="PRO_5047309470" description="DUF1471 domain-containing protein" evidence="1">
    <location>
        <begin position="22"/>
        <end position="105"/>
    </location>
</feature>
<dbReference type="InterPro" id="IPR036275">
    <property type="entry name" value="YdgH-like_sf"/>
</dbReference>
<reference evidence="2 3" key="1">
    <citation type="submission" date="2020-03" db="EMBL/GenBank/DDBJ databases">
        <title>Genome mining reveals the biosynthetic pathways of PHA and ectoines of the halophilic strain Salinivibrio costicola M318 isolated from fermented shrimp paste.</title>
        <authorList>
            <person name="Doan T.V."/>
            <person name="Tran L.T."/>
            <person name="Trieu T.A."/>
            <person name="Nguyen Q.V."/>
            <person name="Quach T.N."/>
            <person name="Phi T.Q."/>
            <person name="Kumar S."/>
        </authorList>
    </citation>
    <scope>NUCLEOTIDE SEQUENCE [LARGE SCALE GENOMIC DNA]</scope>
    <source>
        <strain evidence="2 3">M318</strain>
    </source>
</reference>
<accession>A0ABX6K7K2</accession>
<evidence type="ECO:0000256" key="1">
    <source>
        <dbReference type="SAM" id="SignalP"/>
    </source>
</evidence>
<proteinExistence type="predicted"/>
<evidence type="ECO:0000313" key="3">
    <source>
        <dbReference type="Proteomes" id="UP000501408"/>
    </source>
</evidence>
<gene>
    <name evidence="2" type="ORF">HBA18_13905</name>
</gene>
<organism evidence="2 3">
    <name type="scientific">Salinivibrio costicola</name>
    <name type="common">Vibrio costicola</name>
    <dbReference type="NCBI Taxonomy" id="51367"/>
    <lineage>
        <taxon>Bacteria</taxon>
        <taxon>Pseudomonadati</taxon>
        <taxon>Pseudomonadota</taxon>
        <taxon>Gammaproteobacteria</taxon>
        <taxon>Vibrionales</taxon>
        <taxon>Vibrionaceae</taxon>
        <taxon>Salinivibrio</taxon>
    </lineage>
</organism>
<feature type="signal peptide" evidence="1">
    <location>
        <begin position="1"/>
        <end position="21"/>
    </location>
</feature>
<keyword evidence="3" id="KW-1185">Reference proteome</keyword>
<protein>
    <recommendedName>
        <fullName evidence="4">DUF1471 domain-containing protein</fullName>
    </recommendedName>
</protein>
<dbReference type="SUPFAM" id="SSF159871">
    <property type="entry name" value="YdgH-like"/>
    <property type="match status" value="1"/>
</dbReference>
<dbReference type="RefSeq" id="WP_167315112.1">
    <property type="nucleotide sequence ID" value="NZ_CP050267.1"/>
</dbReference>
<evidence type="ECO:0000313" key="2">
    <source>
        <dbReference type="EMBL" id="QIR07510.1"/>
    </source>
</evidence>
<evidence type="ECO:0008006" key="4">
    <source>
        <dbReference type="Google" id="ProtNLM"/>
    </source>
</evidence>
<sequence>MKKILSMSMFFASILSFNAFAAPELIAKSTLDFGDFEKTANIEIQGNIQEDVLRLAERGVQDQDADFFVIEHINEDTQEEVLVVSVSLYREHATDNQQMVEDRLG</sequence>
<dbReference type="EMBL" id="CP050267">
    <property type="protein sequence ID" value="QIR07510.1"/>
    <property type="molecule type" value="Genomic_DNA"/>
</dbReference>
<dbReference type="Proteomes" id="UP000501408">
    <property type="component" value="Chromosome 2"/>
</dbReference>